<proteinExistence type="predicted"/>
<feature type="region of interest" description="Disordered" evidence="1">
    <location>
        <begin position="170"/>
        <end position="197"/>
    </location>
</feature>
<reference evidence="2" key="1">
    <citation type="submission" date="2015-08" db="EMBL/GenBank/DDBJ databases">
        <authorList>
            <person name="Babu N.S."/>
            <person name="Beckwith C.J."/>
            <person name="Beseler K.G."/>
            <person name="Brison A."/>
            <person name="Carone J.V."/>
            <person name="Caskin T.P."/>
            <person name="Diamond M."/>
            <person name="Durham M.E."/>
            <person name="Foxe J.M."/>
            <person name="Go M."/>
            <person name="Henderson B.A."/>
            <person name="Jones I.B."/>
            <person name="McGettigan J.A."/>
            <person name="Micheletti S.J."/>
            <person name="Nasrallah M.E."/>
            <person name="Ortiz D."/>
            <person name="Piller C.R."/>
            <person name="Privatt S.R."/>
            <person name="Schneider S.L."/>
            <person name="Sharp S."/>
            <person name="Smith T.C."/>
            <person name="Stanton J.D."/>
            <person name="Ullery H.E."/>
            <person name="Wilson R.J."/>
            <person name="Serrano M.G."/>
            <person name="Buck G."/>
            <person name="Lee V."/>
            <person name="Wang Y."/>
            <person name="Carvalho R."/>
            <person name="Voegtly L."/>
            <person name="Shi R."/>
            <person name="Duckworth R."/>
            <person name="Johnson A."/>
            <person name="Loviza R."/>
            <person name="Walstead R."/>
            <person name="Shah Z."/>
            <person name="Kiflezghi M."/>
            <person name="Wade K."/>
            <person name="Ball S.L."/>
            <person name="Bradley K.W."/>
            <person name="Asai D.J."/>
            <person name="Bowman C.A."/>
            <person name="Russell D.A."/>
            <person name="Pope W.H."/>
            <person name="Jacobs-Sera D."/>
            <person name="Hendrix R.W."/>
            <person name="Hatfull G.F."/>
        </authorList>
    </citation>
    <scope>NUCLEOTIDE SEQUENCE</scope>
</reference>
<gene>
    <name evidence="2" type="ORF">g.4569</name>
</gene>
<protein>
    <submittedName>
        <fullName evidence="2">Uncharacterized protein</fullName>
    </submittedName>
</protein>
<accession>A0A1D2A1C0</accession>
<name>A0A1D2A1C0_AUXPR</name>
<sequence>MNSASWEAKEQRATGVTPVGDAERPAGLGGYHGDARLSAQGLNPATQEAEEARQTGSNPVATVPVEHESSPQFRNLTAPGLPDPTPEQRQSMYESWDEGIELPAWAEKFSERTAEFGVKAADGIVTASEQAQSKLTALGRAALSKAGALGSQAKTKTQATLAAAATTSGGYLQQAGQKLQTTPGGRDQPATRPPEMP</sequence>
<evidence type="ECO:0000313" key="2">
    <source>
        <dbReference type="EMBL" id="JAT72989.1"/>
    </source>
</evidence>
<organism evidence="2">
    <name type="scientific">Auxenochlorella protothecoides</name>
    <name type="common">Green microalga</name>
    <name type="synonym">Chlorella protothecoides</name>
    <dbReference type="NCBI Taxonomy" id="3075"/>
    <lineage>
        <taxon>Eukaryota</taxon>
        <taxon>Viridiplantae</taxon>
        <taxon>Chlorophyta</taxon>
        <taxon>core chlorophytes</taxon>
        <taxon>Trebouxiophyceae</taxon>
        <taxon>Chlorellales</taxon>
        <taxon>Chlorellaceae</taxon>
        <taxon>Auxenochlorella</taxon>
    </lineage>
</organism>
<evidence type="ECO:0000256" key="1">
    <source>
        <dbReference type="SAM" id="MobiDB-lite"/>
    </source>
</evidence>
<feature type="compositionally biased region" description="Polar residues" evidence="1">
    <location>
        <begin position="170"/>
        <end position="183"/>
    </location>
</feature>
<dbReference type="AlphaFoldDB" id="A0A1D2A1C0"/>
<feature type="region of interest" description="Disordered" evidence="1">
    <location>
        <begin position="1"/>
        <end position="93"/>
    </location>
</feature>
<dbReference type="EMBL" id="GDKF01005633">
    <property type="protein sequence ID" value="JAT72989.1"/>
    <property type="molecule type" value="Transcribed_RNA"/>
</dbReference>